<accession>A0A448WMX0</accession>
<keyword evidence="2" id="KW-0472">Membrane</keyword>
<feature type="compositionally biased region" description="Low complexity" evidence="1">
    <location>
        <begin position="149"/>
        <end position="165"/>
    </location>
</feature>
<feature type="region of interest" description="Disordered" evidence="1">
    <location>
        <begin position="79"/>
        <end position="112"/>
    </location>
</feature>
<organism evidence="3 4">
    <name type="scientific">Protopolystoma xenopodis</name>
    <dbReference type="NCBI Taxonomy" id="117903"/>
    <lineage>
        <taxon>Eukaryota</taxon>
        <taxon>Metazoa</taxon>
        <taxon>Spiralia</taxon>
        <taxon>Lophotrochozoa</taxon>
        <taxon>Platyhelminthes</taxon>
        <taxon>Monogenea</taxon>
        <taxon>Polyopisthocotylea</taxon>
        <taxon>Polystomatidea</taxon>
        <taxon>Polystomatidae</taxon>
        <taxon>Protopolystoma</taxon>
    </lineage>
</organism>
<dbReference type="AlphaFoldDB" id="A0A448WMX0"/>
<proteinExistence type="predicted"/>
<name>A0A448WMX0_9PLAT</name>
<feature type="region of interest" description="Disordered" evidence="1">
    <location>
        <begin position="223"/>
        <end position="246"/>
    </location>
</feature>
<keyword evidence="2" id="KW-1133">Transmembrane helix</keyword>
<feature type="compositionally biased region" description="Low complexity" evidence="1">
    <location>
        <begin position="191"/>
        <end position="201"/>
    </location>
</feature>
<feature type="transmembrane region" description="Helical" evidence="2">
    <location>
        <begin position="26"/>
        <end position="45"/>
    </location>
</feature>
<feature type="region of interest" description="Disordered" evidence="1">
    <location>
        <begin position="149"/>
        <end position="202"/>
    </location>
</feature>
<reference evidence="3" key="1">
    <citation type="submission" date="2018-11" db="EMBL/GenBank/DDBJ databases">
        <authorList>
            <consortium name="Pathogen Informatics"/>
        </authorList>
    </citation>
    <scope>NUCLEOTIDE SEQUENCE</scope>
</reference>
<keyword evidence="4" id="KW-1185">Reference proteome</keyword>
<evidence type="ECO:0000313" key="4">
    <source>
        <dbReference type="Proteomes" id="UP000784294"/>
    </source>
</evidence>
<sequence>MNYSYYRWCWCHPWSYTTADKEASNLMRHVVLSLHFIAMLLAYYLPDPVSLLPEENRRQLRRRRLSDDTSASIYTNVTCTSGGDLRTDASETAPQPAVGPEDPPSYSEQPVLSACSGTVAIDPNIHNQVASGSIEDEEYSVNIAARSFGSGVSSSEGSPSTSSCSITISDHRTTATSENPSNASDVLETPSILPSSSSCASKTEIGTSAAPLLERFNSSVTDISINPDNDLDVASDHEQQTSSSVS</sequence>
<protein>
    <submittedName>
        <fullName evidence="3">Uncharacterized protein</fullName>
    </submittedName>
</protein>
<dbReference type="Proteomes" id="UP000784294">
    <property type="component" value="Unassembled WGS sequence"/>
</dbReference>
<keyword evidence="2" id="KW-0812">Transmembrane</keyword>
<gene>
    <name evidence="3" type="ORF">PXEA_LOCUS9152</name>
</gene>
<evidence type="ECO:0000256" key="2">
    <source>
        <dbReference type="SAM" id="Phobius"/>
    </source>
</evidence>
<dbReference type="OrthoDB" id="6263088at2759"/>
<feature type="compositionally biased region" description="Polar residues" evidence="1">
    <location>
        <begin position="174"/>
        <end position="184"/>
    </location>
</feature>
<evidence type="ECO:0000313" key="3">
    <source>
        <dbReference type="EMBL" id="VEL15712.1"/>
    </source>
</evidence>
<dbReference type="EMBL" id="CAAALY010025589">
    <property type="protein sequence ID" value="VEL15712.1"/>
    <property type="molecule type" value="Genomic_DNA"/>
</dbReference>
<comment type="caution">
    <text evidence="3">The sequence shown here is derived from an EMBL/GenBank/DDBJ whole genome shotgun (WGS) entry which is preliminary data.</text>
</comment>
<evidence type="ECO:0000256" key="1">
    <source>
        <dbReference type="SAM" id="MobiDB-lite"/>
    </source>
</evidence>